<keyword evidence="1" id="KW-0677">Repeat</keyword>
<gene>
    <name evidence="7" type="ORF">GSLYS_00013123001</name>
</gene>
<dbReference type="PANTHER" id="PTHR24251">
    <property type="entry name" value="OVOCHYMASE-RELATED"/>
    <property type="match status" value="1"/>
</dbReference>
<dbReference type="InterPro" id="IPR035914">
    <property type="entry name" value="Sperma_CUB_dom_sf"/>
</dbReference>
<evidence type="ECO:0000256" key="2">
    <source>
        <dbReference type="ARBA" id="ARBA00023157"/>
    </source>
</evidence>
<dbReference type="PROSITE" id="PS01180">
    <property type="entry name" value="CUB"/>
    <property type="match status" value="1"/>
</dbReference>
<proteinExistence type="predicted"/>
<feature type="region of interest" description="Disordered" evidence="4">
    <location>
        <begin position="494"/>
        <end position="514"/>
    </location>
</feature>
<protein>
    <recommendedName>
        <fullName evidence="6">CUB domain-containing protein</fullName>
    </recommendedName>
</protein>
<dbReference type="Gene3D" id="2.60.120.290">
    <property type="entry name" value="Spermadhesin, CUB domain"/>
    <property type="match status" value="1"/>
</dbReference>
<keyword evidence="5" id="KW-0812">Transmembrane</keyword>
<feature type="compositionally biased region" description="Polar residues" evidence="4">
    <location>
        <begin position="287"/>
        <end position="304"/>
    </location>
</feature>
<dbReference type="EMBL" id="CAXITT010000335">
    <property type="protein sequence ID" value="CAL1539304.1"/>
    <property type="molecule type" value="Genomic_DNA"/>
</dbReference>
<feature type="region of interest" description="Disordered" evidence="4">
    <location>
        <begin position="204"/>
        <end position="232"/>
    </location>
</feature>
<feature type="domain" description="CUB" evidence="6">
    <location>
        <begin position="27"/>
        <end position="146"/>
    </location>
</feature>
<keyword evidence="2" id="KW-1015">Disulfide bond</keyword>
<dbReference type="SMART" id="SM00042">
    <property type="entry name" value="CUB"/>
    <property type="match status" value="1"/>
</dbReference>
<evidence type="ECO:0000256" key="3">
    <source>
        <dbReference type="PROSITE-ProRule" id="PRU00059"/>
    </source>
</evidence>
<feature type="compositionally biased region" description="Polar residues" evidence="4">
    <location>
        <begin position="642"/>
        <end position="656"/>
    </location>
</feature>
<accession>A0AAV2HYN1</accession>
<feature type="region of interest" description="Disordered" evidence="4">
    <location>
        <begin position="546"/>
        <end position="573"/>
    </location>
</feature>
<dbReference type="Pfam" id="PF00431">
    <property type="entry name" value="CUB"/>
    <property type="match status" value="1"/>
</dbReference>
<name>A0AAV2HYN1_LYMST</name>
<feature type="region of interest" description="Disordered" evidence="4">
    <location>
        <begin position="619"/>
        <end position="671"/>
    </location>
</feature>
<feature type="compositionally biased region" description="Polar residues" evidence="4">
    <location>
        <begin position="619"/>
        <end position="632"/>
    </location>
</feature>
<feature type="compositionally biased region" description="Low complexity" evidence="4">
    <location>
        <begin position="305"/>
        <end position="320"/>
    </location>
</feature>
<dbReference type="InterPro" id="IPR000859">
    <property type="entry name" value="CUB_dom"/>
</dbReference>
<dbReference type="Proteomes" id="UP001497497">
    <property type="component" value="Unassembled WGS sequence"/>
</dbReference>
<feature type="region of interest" description="Disordered" evidence="4">
    <location>
        <begin position="258"/>
        <end position="322"/>
    </location>
</feature>
<sequence>MENSVLFWVTNLIVNSLLLVSGTTFPCINQEPIQETAYVGAYEVHFPSSMVAQPTQCRWRISAYRKDYVISLDFIDVNLTENSRDGTCLELVTVYDGSDVTDNVLTTFCGQEDPSFVSSSRDTLVVFSSNETLVAGGRFRLRYKAVKDRANNDDSSQILRIAFGGFIGAIAFILICSGAIRKYNKGRPHSSVFAFFGRHRVNSSAQPAGNGRGAMEARGTTPGALQGPRGQERLSFRKRLSDFFQDMVMKLSPRRLDIESSTSDSSDYSSSLHPQTGPRRNNRFGRRSTSLTSCTDATHISQARSSSSNNDSDFDPSSMSHIHLDGHENFGYQSIPVSSFTSDPAAVKPPTYEDCINTVNPLHLHHHSVQAFYNRAFDLKDEGCPDMFSPPPPYSEIIPDNPTHPSAILPHGQAVGECPGIDQQLERVASGGGTNGSHMYPDYRCHSQHPLNIGIGNSLTPVSILQSSDALTAPEGVRKPEAESKILDVLEASPSPEGAVQPNHLSASNPHQPTAEGLVAANPTTAPLALLRRSGFISTLPGEPHTIFGSAPEPDHRQKPCPKGTRADRKSWTLKPPDDLFSELATAQCSDTDQLFVNDSFFHGAPCCDDMEVVSSVSASNRIQSTEDSTQAPEADSDRQTNFETPDGNNDSTGQRLNIDGLDDVGEGHNA</sequence>
<comment type="caution">
    <text evidence="7">The sequence shown here is derived from an EMBL/GenBank/DDBJ whole genome shotgun (WGS) entry which is preliminary data.</text>
</comment>
<feature type="transmembrane region" description="Helical" evidence="5">
    <location>
        <begin position="158"/>
        <end position="180"/>
    </location>
</feature>
<organism evidence="7 8">
    <name type="scientific">Lymnaea stagnalis</name>
    <name type="common">Great pond snail</name>
    <name type="synonym">Helix stagnalis</name>
    <dbReference type="NCBI Taxonomy" id="6523"/>
    <lineage>
        <taxon>Eukaryota</taxon>
        <taxon>Metazoa</taxon>
        <taxon>Spiralia</taxon>
        <taxon>Lophotrochozoa</taxon>
        <taxon>Mollusca</taxon>
        <taxon>Gastropoda</taxon>
        <taxon>Heterobranchia</taxon>
        <taxon>Euthyneura</taxon>
        <taxon>Panpulmonata</taxon>
        <taxon>Hygrophila</taxon>
        <taxon>Lymnaeoidea</taxon>
        <taxon>Lymnaeidae</taxon>
        <taxon>Lymnaea</taxon>
    </lineage>
</organism>
<dbReference type="SUPFAM" id="SSF49854">
    <property type="entry name" value="Spermadhesin, CUB domain"/>
    <property type="match status" value="1"/>
</dbReference>
<evidence type="ECO:0000313" key="8">
    <source>
        <dbReference type="Proteomes" id="UP001497497"/>
    </source>
</evidence>
<keyword evidence="5" id="KW-1133">Transmembrane helix</keyword>
<evidence type="ECO:0000313" key="7">
    <source>
        <dbReference type="EMBL" id="CAL1539304.1"/>
    </source>
</evidence>
<keyword evidence="8" id="KW-1185">Reference proteome</keyword>
<evidence type="ECO:0000256" key="4">
    <source>
        <dbReference type="SAM" id="MobiDB-lite"/>
    </source>
</evidence>
<feature type="transmembrane region" description="Helical" evidence="5">
    <location>
        <begin position="6"/>
        <end position="28"/>
    </location>
</feature>
<dbReference type="CDD" id="cd00041">
    <property type="entry name" value="CUB"/>
    <property type="match status" value="1"/>
</dbReference>
<comment type="caution">
    <text evidence="3">Lacks conserved residue(s) required for the propagation of feature annotation.</text>
</comment>
<reference evidence="7 8" key="1">
    <citation type="submission" date="2024-04" db="EMBL/GenBank/DDBJ databases">
        <authorList>
            <consortium name="Genoscope - CEA"/>
            <person name="William W."/>
        </authorList>
    </citation>
    <scope>NUCLEOTIDE SEQUENCE [LARGE SCALE GENOMIC DNA]</scope>
</reference>
<feature type="compositionally biased region" description="Polar residues" evidence="4">
    <location>
        <begin position="503"/>
        <end position="512"/>
    </location>
</feature>
<feature type="compositionally biased region" description="Low complexity" evidence="4">
    <location>
        <begin position="260"/>
        <end position="271"/>
    </location>
</feature>
<keyword evidence="5" id="KW-0472">Membrane</keyword>
<dbReference type="AlphaFoldDB" id="A0AAV2HYN1"/>
<evidence type="ECO:0000256" key="5">
    <source>
        <dbReference type="SAM" id="Phobius"/>
    </source>
</evidence>
<evidence type="ECO:0000256" key="1">
    <source>
        <dbReference type="ARBA" id="ARBA00022737"/>
    </source>
</evidence>
<evidence type="ECO:0000259" key="6">
    <source>
        <dbReference type="PROSITE" id="PS01180"/>
    </source>
</evidence>